<dbReference type="Proteomes" id="UP001055879">
    <property type="component" value="Linkage Group LG14"/>
</dbReference>
<dbReference type="EMBL" id="CM042060">
    <property type="protein sequence ID" value="KAI3677956.1"/>
    <property type="molecule type" value="Genomic_DNA"/>
</dbReference>
<organism evidence="1 2">
    <name type="scientific">Arctium lappa</name>
    <name type="common">Greater burdock</name>
    <name type="synonym">Lappa major</name>
    <dbReference type="NCBI Taxonomy" id="4217"/>
    <lineage>
        <taxon>Eukaryota</taxon>
        <taxon>Viridiplantae</taxon>
        <taxon>Streptophyta</taxon>
        <taxon>Embryophyta</taxon>
        <taxon>Tracheophyta</taxon>
        <taxon>Spermatophyta</taxon>
        <taxon>Magnoliopsida</taxon>
        <taxon>eudicotyledons</taxon>
        <taxon>Gunneridae</taxon>
        <taxon>Pentapetalae</taxon>
        <taxon>asterids</taxon>
        <taxon>campanulids</taxon>
        <taxon>Asterales</taxon>
        <taxon>Asteraceae</taxon>
        <taxon>Carduoideae</taxon>
        <taxon>Cardueae</taxon>
        <taxon>Arctiinae</taxon>
        <taxon>Arctium</taxon>
    </lineage>
</organism>
<sequence>MPARPAYYLFSRQNSFTSLRTCTSFALPRHSHLPQNPSFTASATCTTGVLLIPKSRIFRYAPHHGL</sequence>
<reference evidence="1 2" key="2">
    <citation type="journal article" date="2022" name="Mol. Ecol. Resour.">
        <title>The genomes of chicory, endive, great burdock and yacon provide insights into Asteraceae paleo-polyploidization history and plant inulin production.</title>
        <authorList>
            <person name="Fan W."/>
            <person name="Wang S."/>
            <person name="Wang H."/>
            <person name="Wang A."/>
            <person name="Jiang F."/>
            <person name="Liu H."/>
            <person name="Zhao H."/>
            <person name="Xu D."/>
            <person name="Zhang Y."/>
        </authorList>
    </citation>
    <scope>NUCLEOTIDE SEQUENCE [LARGE SCALE GENOMIC DNA]</scope>
    <source>
        <strain evidence="2">cv. Niubang</strain>
    </source>
</reference>
<proteinExistence type="predicted"/>
<evidence type="ECO:0000313" key="1">
    <source>
        <dbReference type="EMBL" id="KAI3677956.1"/>
    </source>
</evidence>
<keyword evidence="2" id="KW-1185">Reference proteome</keyword>
<protein>
    <submittedName>
        <fullName evidence="1">Uncharacterized protein</fullName>
    </submittedName>
</protein>
<comment type="caution">
    <text evidence="1">The sequence shown here is derived from an EMBL/GenBank/DDBJ whole genome shotgun (WGS) entry which is preliminary data.</text>
</comment>
<evidence type="ECO:0000313" key="2">
    <source>
        <dbReference type="Proteomes" id="UP001055879"/>
    </source>
</evidence>
<accession>A0ACB8Y335</accession>
<gene>
    <name evidence="1" type="ORF">L6452_37230</name>
</gene>
<name>A0ACB8Y335_ARCLA</name>
<reference evidence="2" key="1">
    <citation type="journal article" date="2022" name="Mol. Ecol. Resour.">
        <title>The genomes of chicory, endive, great burdock and yacon provide insights into Asteraceae palaeo-polyploidization history and plant inulin production.</title>
        <authorList>
            <person name="Fan W."/>
            <person name="Wang S."/>
            <person name="Wang H."/>
            <person name="Wang A."/>
            <person name="Jiang F."/>
            <person name="Liu H."/>
            <person name="Zhao H."/>
            <person name="Xu D."/>
            <person name="Zhang Y."/>
        </authorList>
    </citation>
    <scope>NUCLEOTIDE SEQUENCE [LARGE SCALE GENOMIC DNA]</scope>
    <source>
        <strain evidence="2">cv. Niubang</strain>
    </source>
</reference>